<dbReference type="CDD" id="cd23118">
    <property type="entry name" value="RING-H2_SIS3"/>
    <property type="match status" value="1"/>
</dbReference>
<dbReference type="Gene3D" id="3.30.40.10">
    <property type="entry name" value="Zinc/RING finger domain, C3HC4 (zinc finger)"/>
    <property type="match status" value="1"/>
</dbReference>
<evidence type="ECO:0000256" key="7">
    <source>
        <dbReference type="ARBA" id="ARBA00022771"/>
    </source>
</evidence>
<feature type="compositionally biased region" description="Low complexity" evidence="13">
    <location>
        <begin position="534"/>
        <end position="548"/>
    </location>
</feature>
<dbReference type="PANTHER" id="PTHR45977:SF4">
    <property type="entry name" value="RING-TYPE DOMAIN-CONTAINING PROTEIN"/>
    <property type="match status" value="1"/>
</dbReference>
<feature type="compositionally biased region" description="Polar residues" evidence="13">
    <location>
        <begin position="213"/>
        <end position="230"/>
    </location>
</feature>
<dbReference type="InterPro" id="IPR013083">
    <property type="entry name" value="Znf_RING/FYVE/PHD"/>
</dbReference>
<keyword evidence="6" id="KW-0479">Metal-binding</keyword>
<evidence type="ECO:0000256" key="6">
    <source>
        <dbReference type="ARBA" id="ARBA00022723"/>
    </source>
</evidence>
<dbReference type="Pfam" id="PF13639">
    <property type="entry name" value="zf-RING_2"/>
    <property type="match status" value="1"/>
</dbReference>
<feature type="compositionally biased region" description="Low complexity" evidence="13">
    <location>
        <begin position="581"/>
        <end position="594"/>
    </location>
</feature>
<protein>
    <recommendedName>
        <fullName evidence="3">RING-type E3 ubiquitin transferase</fullName>
        <ecNumber evidence="3">2.3.2.27</ecNumber>
    </recommendedName>
</protein>
<dbReference type="PROSITE" id="PS50089">
    <property type="entry name" value="ZF_RING_2"/>
    <property type="match status" value="1"/>
</dbReference>
<evidence type="ECO:0000256" key="9">
    <source>
        <dbReference type="ARBA" id="ARBA00022833"/>
    </source>
</evidence>
<evidence type="ECO:0000259" key="15">
    <source>
        <dbReference type="PROSITE" id="PS50089"/>
    </source>
</evidence>
<name>A0A9P3HIG4_9FUNG</name>
<evidence type="ECO:0000256" key="2">
    <source>
        <dbReference type="ARBA" id="ARBA00004141"/>
    </source>
</evidence>
<evidence type="ECO:0000256" key="1">
    <source>
        <dbReference type="ARBA" id="ARBA00000900"/>
    </source>
</evidence>
<feature type="compositionally biased region" description="Low complexity" evidence="13">
    <location>
        <begin position="49"/>
        <end position="67"/>
    </location>
</feature>
<evidence type="ECO:0000313" key="16">
    <source>
        <dbReference type="EMBL" id="GJJ77344.1"/>
    </source>
</evidence>
<keyword evidence="8" id="KW-0833">Ubl conjugation pathway</keyword>
<feature type="region of interest" description="Disordered" evidence="13">
    <location>
        <begin position="191"/>
        <end position="231"/>
    </location>
</feature>
<dbReference type="GO" id="GO:0016020">
    <property type="term" value="C:membrane"/>
    <property type="evidence" value="ECO:0007669"/>
    <property type="project" value="UniProtKB-SubCell"/>
</dbReference>
<dbReference type="OrthoDB" id="8062037at2759"/>
<gene>
    <name evidence="16" type="ORF">EMPS_09703</name>
</gene>
<dbReference type="EMBL" id="BQFW01000013">
    <property type="protein sequence ID" value="GJJ77344.1"/>
    <property type="molecule type" value="Genomic_DNA"/>
</dbReference>
<evidence type="ECO:0000313" key="17">
    <source>
        <dbReference type="Proteomes" id="UP000827284"/>
    </source>
</evidence>
<dbReference type="InterPro" id="IPR001841">
    <property type="entry name" value="Znf_RING"/>
</dbReference>
<keyword evidence="11 14" id="KW-0472">Membrane</keyword>
<dbReference type="PANTHER" id="PTHR45977">
    <property type="entry name" value="TARGET OF ERK KINASE MPK-1"/>
    <property type="match status" value="1"/>
</dbReference>
<dbReference type="GO" id="GO:0006511">
    <property type="term" value="P:ubiquitin-dependent protein catabolic process"/>
    <property type="evidence" value="ECO:0007669"/>
    <property type="project" value="TreeGrafter"/>
</dbReference>
<evidence type="ECO:0000256" key="5">
    <source>
        <dbReference type="ARBA" id="ARBA00022692"/>
    </source>
</evidence>
<feature type="region of interest" description="Disordered" evidence="13">
    <location>
        <begin position="1"/>
        <end position="22"/>
    </location>
</feature>
<feature type="transmembrane region" description="Helical" evidence="14">
    <location>
        <begin position="250"/>
        <end position="274"/>
    </location>
</feature>
<evidence type="ECO:0000256" key="13">
    <source>
        <dbReference type="SAM" id="MobiDB-lite"/>
    </source>
</evidence>
<keyword evidence="4" id="KW-0808">Transferase</keyword>
<feature type="compositionally biased region" description="Low complexity" evidence="13">
    <location>
        <begin position="193"/>
        <end position="206"/>
    </location>
</feature>
<evidence type="ECO:0000256" key="10">
    <source>
        <dbReference type="ARBA" id="ARBA00022989"/>
    </source>
</evidence>
<evidence type="ECO:0000256" key="12">
    <source>
        <dbReference type="PROSITE-ProRule" id="PRU00175"/>
    </source>
</evidence>
<keyword evidence="9" id="KW-0862">Zinc</keyword>
<keyword evidence="17" id="KW-1185">Reference proteome</keyword>
<accession>A0A9P3HIG4</accession>
<organism evidence="16 17">
    <name type="scientific">Entomortierella parvispora</name>
    <dbReference type="NCBI Taxonomy" id="205924"/>
    <lineage>
        <taxon>Eukaryota</taxon>
        <taxon>Fungi</taxon>
        <taxon>Fungi incertae sedis</taxon>
        <taxon>Mucoromycota</taxon>
        <taxon>Mortierellomycotina</taxon>
        <taxon>Mortierellomycetes</taxon>
        <taxon>Mortierellales</taxon>
        <taxon>Mortierellaceae</taxon>
        <taxon>Entomortierella</taxon>
    </lineage>
</organism>
<evidence type="ECO:0000256" key="8">
    <source>
        <dbReference type="ARBA" id="ARBA00022786"/>
    </source>
</evidence>
<feature type="compositionally biased region" description="Low complexity" evidence="13">
    <location>
        <begin position="506"/>
        <end position="517"/>
    </location>
</feature>
<dbReference type="SMART" id="SM00184">
    <property type="entry name" value="RING"/>
    <property type="match status" value="1"/>
</dbReference>
<evidence type="ECO:0000256" key="4">
    <source>
        <dbReference type="ARBA" id="ARBA00022679"/>
    </source>
</evidence>
<feature type="transmembrane region" description="Helical" evidence="14">
    <location>
        <begin position="365"/>
        <end position="387"/>
    </location>
</feature>
<feature type="transmembrane region" description="Helical" evidence="14">
    <location>
        <begin position="286"/>
        <end position="307"/>
    </location>
</feature>
<dbReference type="SUPFAM" id="SSF57850">
    <property type="entry name" value="RING/U-box"/>
    <property type="match status" value="1"/>
</dbReference>
<dbReference type="AlphaFoldDB" id="A0A9P3HIG4"/>
<dbReference type="GO" id="GO:0061630">
    <property type="term" value="F:ubiquitin protein ligase activity"/>
    <property type="evidence" value="ECO:0007669"/>
    <property type="project" value="UniProtKB-EC"/>
</dbReference>
<keyword evidence="7 12" id="KW-0863">Zinc-finger</keyword>
<proteinExistence type="predicted"/>
<dbReference type="Proteomes" id="UP000827284">
    <property type="component" value="Unassembled WGS sequence"/>
</dbReference>
<evidence type="ECO:0000256" key="11">
    <source>
        <dbReference type="ARBA" id="ARBA00023136"/>
    </source>
</evidence>
<dbReference type="EC" id="2.3.2.27" evidence="3"/>
<comment type="subcellular location">
    <subcellularLocation>
        <location evidence="2">Membrane</location>
        <topology evidence="2">Multi-pass membrane protein</topology>
    </subcellularLocation>
</comment>
<keyword evidence="10 14" id="KW-1133">Transmembrane helix</keyword>
<sequence length="875" mass="94091">MASSASPSIIANTPPSAPPHVPARLTEDATIVHIDSQTQIGSSAVRMDSATSGTSTGAAASTSRTTMAPVTITIPPLQTREEAQQEFARQLAAVRPWWRPPARSFRPHPGNRAITSFAPTTTLTVAPDSPTTPARVENVVHYGWRVLNYVLRIPFREMLGNIMRPYDPTAPLPLPDVPLYATIIDTRTNQRFGVGRARGTSGSTTGRGEGNSDTPAPSDTSSGQPSTTMTGDWEYLPQVRKAWAERTPSMSWPLSTAFFTSILATVLAITALGLNWHVPCTYLKVYLLVFVVRKWIVTCLMFDRALYRLPLGLTEPDPDIDEERHNGIATYMAWLFTWHGYAMFVFGTLYVYVYGFSQALSTAPVIAGVAMVFACMGLTPFFALLSLMLLTMALLYLLFLCLMCAIWPCERLGLTRRRAISRRNGGYQSDGTTNTTDLRQVAQVLENGGESTSDGPGDFGGVDPRKITPAMAAIPIIIFRKRSKAVAVPATSASEEVDTMNEKGRPSPGSSLSSQSGIEAVTAVSSKMVTESLRPSTRTTAGTAASRPQNQQRPSSRPTTVLIASLSPQSSTERLEGGITPSSSSSGSKQGSPSRRVSRVLNDLTVTIPSVPSCSHNDSQTDAINRMPFSLSTLYSPTAVTPTHDHSWTEAAKSRSRSASLSLAAAVGSAPGATDYPSSATLAVGRPRTVILSSRPLSQASSLSSLNPCASVQEMNESEQRRLAVITQQQQGTSPIGISGVHPPSSTETMMTTPIATSGLNVLNHLDRAYIRANTPLSGKRHLHPPSSENASIMSIRAASTASTESSSGCGDGEGGEEGGDNYPIIQDEECAICLFDFEDGEQLRHLPCDHFFHLSCVDRWLVKNAFCPKCKRSI</sequence>
<reference evidence="16" key="1">
    <citation type="submission" date="2021-11" db="EMBL/GenBank/DDBJ databases">
        <authorList>
            <person name="Herlambang A."/>
            <person name="Guo Y."/>
            <person name="Takashima Y."/>
            <person name="Nishizawa T."/>
        </authorList>
    </citation>
    <scope>NUCLEOTIDE SEQUENCE</scope>
    <source>
        <strain evidence="16">E1425</strain>
    </source>
</reference>
<feature type="compositionally biased region" description="Polar residues" evidence="13">
    <location>
        <begin position="549"/>
        <end position="559"/>
    </location>
</feature>
<feature type="compositionally biased region" description="Polar residues" evidence="13">
    <location>
        <begin position="1"/>
        <end position="14"/>
    </location>
</feature>
<feature type="region of interest" description="Disordered" evidence="13">
    <location>
        <begin position="37"/>
        <end position="67"/>
    </location>
</feature>
<feature type="domain" description="RING-type" evidence="15">
    <location>
        <begin position="831"/>
        <end position="872"/>
    </location>
</feature>
<comment type="catalytic activity">
    <reaction evidence="1">
        <text>S-ubiquitinyl-[E2 ubiquitin-conjugating enzyme]-L-cysteine + [acceptor protein]-L-lysine = [E2 ubiquitin-conjugating enzyme]-L-cysteine + N(6)-ubiquitinyl-[acceptor protein]-L-lysine.</text>
        <dbReference type="EC" id="2.3.2.27"/>
    </reaction>
</comment>
<comment type="caution">
    <text evidence="16">The sequence shown here is derived from an EMBL/GenBank/DDBJ whole genome shotgun (WGS) entry which is preliminary data.</text>
</comment>
<keyword evidence="5 14" id="KW-0812">Transmembrane</keyword>
<evidence type="ECO:0000256" key="3">
    <source>
        <dbReference type="ARBA" id="ARBA00012483"/>
    </source>
</evidence>
<feature type="region of interest" description="Disordered" evidence="13">
    <location>
        <begin position="797"/>
        <end position="822"/>
    </location>
</feature>
<feature type="transmembrane region" description="Helical" evidence="14">
    <location>
        <begin position="393"/>
        <end position="414"/>
    </location>
</feature>
<dbReference type="GO" id="GO:0008270">
    <property type="term" value="F:zinc ion binding"/>
    <property type="evidence" value="ECO:0007669"/>
    <property type="project" value="UniProtKB-KW"/>
</dbReference>
<dbReference type="GO" id="GO:0016567">
    <property type="term" value="P:protein ubiquitination"/>
    <property type="evidence" value="ECO:0007669"/>
    <property type="project" value="TreeGrafter"/>
</dbReference>
<feature type="transmembrane region" description="Helical" evidence="14">
    <location>
        <begin position="327"/>
        <end position="353"/>
    </location>
</feature>
<feature type="compositionally biased region" description="Low complexity" evidence="13">
    <location>
        <begin position="798"/>
        <end position="809"/>
    </location>
</feature>
<reference evidence="16" key="2">
    <citation type="journal article" date="2022" name="Microbiol. Resour. Announc.">
        <title>Whole-Genome Sequence of Entomortierella parvispora E1425, a Mucoromycotan Fungus Associated with Burkholderiaceae-Related Endosymbiotic Bacteria.</title>
        <authorList>
            <person name="Herlambang A."/>
            <person name="Guo Y."/>
            <person name="Takashima Y."/>
            <person name="Narisawa K."/>
            <person name="Ohta H."/>
            <person name="Nishizawa T."/>
        </authorList>
    </citation>
    <scope>NUCLEOTIDE SEQUENCE</scope>
    <source>
        <strain evidence="16">E1425</strain>
    </source>
</reference>
<evidence type="ECO:0000256" key="14">
    <source>
        <dbReference type="SAM" id="Phobius"/>
    </source>
</evidence>
<feature type="region of interest" description="Disordered" evidence="13">
    <location>
        <begin position="490"/>
        <end position="596"/>
    </location>
</feature>